<dbReference type="InterPro" id="IPR002372">
    <property type="entry name" value="PQQ_rpt_dom"/>
</dbReference>
<dbReference type="InterPro" id="IPR013431">
    <property type="entry name" value="Delta_60_rpt"/>
</dbReference>
<dbReference type="EMBL" id="JBHULU010000004">
    <property type="protein sequence ID" value="MFD2513094.1"/>
    <property type="molecule type" value="Genomic_DNA"/>
</dbReference>
<dbReference type="Proteomes" id="UP001597544">
    <property type="component" value="Unassembled WGS sequence"/>
</dbReference>
<dbReference type="SUPFAM" id="SSF63829">
    <property type="entry name" value="Calcium-dependent phosphotriesterase"/>
    <property type="match status" value="1"/>
</dbReference>
<reference evidence="5" key="1">
    <citation type="journal article" date="2019" name="Int. J. Syst. Evol. Microbiol.">
        <title>The Global Catalogue of Microorganisms (GCM) 10K type strain sequencing project: providing services to taxonomists for standard genome sequencing and annotation.</title>
        <authorList>
            <consortium name="The Broad Institute Genomics Platform"/>
            <consortium name="The Broad Institute Genome Sequencing Center for Infectious Disease"/>
            <person name="Wu L."/>
            <person name="Ma J."/>
        </authorList>
    </citation>
    <scope>NUCLEOTIDE SEQUENCE [LARGE SCALE GENOMIC DNA]</scope>
    <source>
        <strain evidence="5">KCTC 42498</strain>
    </source>
</reference>
<evidence type="ECO:0000313" key="5">
    <source>
        <dbReference type="Proteomes" id="UP001597544"/>
    </source>
</evidence>
<dbReference type="PANTHER" id="PTHR35580:SF1">
    <property type="entry name" value="PHYTASE-LIKE DOMAIN-CONTAINING PROTEIN"/>
    <property type="match status" value="1"/>
</dbReference>
<gene>
    <name evidence="4" type="ORF">ACFSRY_04405</name>
</gene>
<keyword evidence="5" id="KW-1185">Reference proteome</keyword>
<evidence type="ECO:0000259" key="2">
    <source>
        <dbReference type="Pfam" id="PF13360"/>
    </source>
</evidence>
<dbReference type="Gene3D" id="2.40.10.500">
    <property type="match status" value="1"/>
</dbReference>
<comment type="caution">
    <text evidence="4">The sequence shown here is derived from an EMBL/GenBank/DDBJ whole genome shotgun (WGS) entry which is preliminary data.</text>
</comment>
<keyword evidence="1" id="KW-0732">Signal</keyword>
<feature type="domain" description="Pyrrolo-quinoline quinone repeat" evidence="2">
    <location>
        <begin position="246"/>
        <end position="477"/>
    </location>
</feature>
<evidence type="ECO:0000313" key="4">
    <source>
        <dbReference type="EMBL" id="MFD2513094.1"/>
    </source>
</evidence>
<dbReference type="Pfam" id="PF13360">
    <property type="entry name" value="PQQ_2"/>
    <property type="match status" value="2"/>
</dbReference>
<dbReference type="InterPro" id="IPR052918">
    <property type="entry name" value="Motility_Chemotaxis_Reg"/>
</dbReference>
<feature type="domain" description="Pyrrolo-quinoline quinone repeat" evidence="2">
    <location>
        <begin position="525"/>
        <end position="706"/>
    </location>
</feature>
<dbReference type="Pfam" id="PF06739">
    <property type="entry name" value="SBBP"/>
    <property type="match status" value="2"/>
</dbReference>
<proteinExistence type="predicted"/>
<dbReference type="SUPFAM" id="SSF50998">
    <property type="entry name" value="Quinoprotein alcohol dehydrogenase-like"/>
    <property type="match status" value="2"/>
</dbReference>
<feature type="chain" id="PRO_5045851658" evidence="1">
    <location>
        <begin position="23"/>
        <end position="1273"/>
    </location>
</feature>
<dbReference type="NCBIfam" id="TIGR04183">
    <property type="entry name" value="Por_Secre_tail"/>
    <property type="match status" value="1"/>
</dbReference>
<sequence>MNKHLLSLLSGLLLSFLPDSFAQQPTEEWSKRYNGVGTENISPIAIAVDAEGNSYITGTTRHSYPDYDVASSSIITFKISPAGEKLWEKVYRKEQTTQATAIAVDEQSGVYITGIIGNWEGEKDIVTIRYDIATGEESWVQRYDGPAGGSDEVQDIATDNKGGIYITGSSSNFPGGIVISDFITVRYEAATGKEVWVKRYNGPANESDGARAIAVDGGGGVYVTGYSYRESSTTFDATSDFATIRYDAATGKQIWVQRYDGPTNGNDAATAIAVDNMGGVFVTGTSSGENTNEDFATVRYDADTGKQAWVQRYNGPSSGFTRLSGIAVDNQGGVFITGSFSNFSKGAVIADYTTIRYEATTGEETWVQLYDGPANGFDQANAIAVDNNGGVYVTGFSFSKDSSYDYATIRYDAPTGKQDWIQRYNGPSNSNDGANAIAINNSGWVYVTGGSTGGKTIRNIATISYNSATGQERWVNKYALEGNLSDKAIAIAVDAAGNSYITGTSSYQEDEEPFNGRSSIVTIKYSPSGEELWIRIYSEDFNSRASAIAVDNKGGVYVTGYTPTLFGENTLSDYVTIRYDAATGEQTWVQLYDGPANSYDGARAITADGLGGLYVTGISYGEGTGSDYATIRYDAATGEQTWVQRYNGSSKSYEEATAIAIDNSGGLYVTGNSSGYATIRYEASTGREIWVQRYAGEGQSDYAEAIAVDNAGGVYITGTSYRKGIGAGSDFATIRYNATTGKESWVARFSGEEDGHWYNSNDITVDNQGGVYVTGYRYGDNDTDFTTLRYNAATGKQQWVSYFDGEDGSSDLANAIAADDRGFVYITGYSFGGGSINEFRSVFSTVKYSAADGKLVWDAQTEGQSDRAVAMALDKDNNIIITGYSFSSTTREDFLTVKYSQQAECPVLADAAIKGKPTAAVKTSGSVYSLAASGANSFTWSITDGNGNSYTKFTGQGTGSISVDWPSSPQVYKLSVTYGGTDGCPTKTVTKFVHVFDPAAGFVTGGGWSDFPANAAFELMQREGKAHWSFVAKYKKGDVTEGAFLLKVNDYTFHSTSIKDGSLVIAGDKAYFQGQGTLTYRNNSGKLISDTRSFGYLIAAIDAQYLQKSKGQKKKNSDKLRILIWVIDKEKTQGAIVFDSQPACSSANLEYNAPACDAIEQGSIVIHKQGMKHMKSESSLIAGENTESEEMVVYPNAFSDRAILSFRITSSSAYKVELYDRSGAMVKQVIAGVAQENQRYEHEINAEGLANGLYFARLTSGSQVLTVKLVVQR</sequence>
<feature type="domain" description="Secretion system C-terminal sorting" evidence="3">
    <location>
        <begin position="1193"/>
        <end position="1271"/>
    </location>
</feature>
<accession>A0ABW5IJB7</accession>
<dbReference type="RefSeq" id="WP_377503552.1">
    <property type="nucleotide sequence ID" value="NZ_JBHULU010000004.1"/>
</dbReference>
<dbReference type="NCBIfam" id="TIGR02608">
    <property type="entry name" value="delta_60_rpt"/>
    <property type="match status" value="4"/>
</dbReference>
<name>A0ABW5IJB7_9BACT</name>
<evidence type="ECO:0000256" key="1">
    <source>
        <dbReference type="SAM" id="SignalP"/>
    </source>
</evidence>
<feature type="signal peptide" evidence="1">
    <location>
        <begin position="1"/>
        <end position="22"/>
    </location>
</feature>
<protein>
    <submittedName>
        <fullName evidence="4">SBBP repeat-containing protein</fullName>
    </submittedName>
</protein>
<dbReference type="Pfam" id="PF18962">
    <property type="entry name" value="Por_Secre_tail"/>
    <property type="match status" value="1"/>
</dbReference>
<dbReference type="PANTHER" id="PTHR35580">
    <property type="entry name" value="CELL SURFACE GLYCOPROTEIN (S-LAYER PROTEIN)-LIKE PROTEIN"/>
    <property type="match status" value="1"/>
</dbReference>
<dbReference type="InterPro" id="IPR010620">
    <property type="entry name" value="SBBP_repeat"/>
</dbReference>
<dbReference type="InterPro" id="IPR015943">
    <property type="entry name" value="WD40/YVTN_repeat-like_dom_sf"/>
</dbReference>
<organism evidence="4 5">
    <name type="scientific">Pontibacter locisalis</name>
    <dbReference type="NCBI Taxonomy" id="1719035"/>
    <lineage>
        <taxon>Bacteria</taxon>
        <taxon>Pseudomonadati</taxon>
        <taxon>Bacteroidota</taxon>
        <taxon>Cytophagia</taxon>
        <taxon>Cytophagales</taxon>
        <taxon>Hymenobacteraceae</taxon>
        <taxon>Pontibacter</taxon>
    </lineage>
</organism>
<dbReference type="InterPro" id="IPR011047">
    <property type="entry name" value="Quinoprotein_ADH-like_sf"/>
</dbReference>
<dbReference type="InterPro" id="IPR026444">
    <property type="entry name" value="Secre_tail"/>
</dbReference>
<dbReference type="Gene3D" id="2.130.10.10">
    <property type="entry name" value="YVTN repeat-like/Quinoprotein amine dehydrogenase"/>
    <property type="match status" value="3"/>
</dbReference>
<evidence type="ECO:0000259" key="3">
    <source>
        <dbReference type="Pfam" id="PF18962"/>
    </source>
</evidence>